<evidence type="ECO:0000313" key="2">
    <source>
        <dbReference type="EMBL" id="HJC48344.1"/>
    </source>
</evidence>
<name>A0A9D2T7C5_9FIRM</name>
<dbReference type="PROSITE" id="PS51257">
    <property type="entry name" value="PROKAR_LIPOPROTEIN"/>
    <property type="match status" value="1"/>
</dbReference>
<proteinExistence type="predicted"/>
<gene>
    <name evidence="2" type="ORF">IAA04_09865</name>
</gene>
<dbReference type="Proteomes" id="UP000823883">
    <property type="component" value="Unassembled WGS sequence"/>
</dbReference>
<evidence type="ECO:0000313" key="3">
    <source>
        <dbReference type="Proteomes" id="UP000823883"/>
    </source>
</evidence>
<keyword evidence="1" id="KW-0732">Signal</keyword>
<sequence>MKRYAVYGVCAAAVLALLSVCGCLGKEEDGPLTRSTQTEDSAKSQRAMEALAQPEAVETQADEYGLVELTASVKIPDYSLYFSQCWEEAAEGAKDEADFERRLFALAEEKAGGEEIQWTTREVLVDLSLADEEKKEWSGEELEEIARREAFEQEMREFALELVDEMAGQSIDWEAYAGAGEEAE</sequence>
<reference evidence="2" key="2">
    <citation type="submission" date="2021-04" db="EMBL/GenBank/DDBJ databases">
        <authorList>
            <person name="Gilroy R."/>
        </authorList>
    </citation>
    <scope>NUCLEOTIDE SEQUENCE</scope>
    <source>
        <strain evidence="2">CHK183-5548</strain>
    </source>
</reference>
<organism evidence="2 3">
    <name type="scientific">Candidatus Lachnoclostridium pullistercoris</name>
    <dbReference type="NCBI Taxonomy" id="2838632"/>
    <lineage>
        <taxon>Bacteria</taxon>
        <taxon>Bacillati</taxon>
        <taxon>Bacillota</taxon>
        <taxon>Clostridia</taxon>
        <taxon>Lachnospirales</taxon>
        <taxon>Lachnospiraceae</taxon>
    </lineage>
</organism>
<feature type="chain" id="PRO_5039330315" evidence="1">
    <location>
        <begin position="26"/>
        <end position="184"/>
    </location>
</feature>
<evidence type="ECO:0000256" key="1">
    <source>
        <dbReference type="SAM" id="SignalP"/>
    </source>
</evidence>
<protein>
    <submittedName>
        <fullName evidence="2">Uncharacterized protein</fullName>
    </submittedName>
</protein>
<accession>A0A9D2T7C5</accession>
<dbReference type="AlphaFoldDB" id="A0A9D2T7C5"/>
<dbReference type="EMBL" id="DWWL01000063">
    <property type="protein sequence ID" value="HJC48344.1"/>
    <property type="molecule type" value="Genomic_DNA"/>
</dbReference>
<comment type="caution">
    <text evidence="2">The sequence shown here is derived from an EMBL/GenBank/DDBJ whole genome shotgun (WGS) entry which is preliminary data.</text>
</comment>
<reference evidence="2" key="1">
    <citation type="journal article" date="2021" name="PeerJ">
        <title>Extensive microbial diversity within the chicken gut microbiome revealed by metagenomics and culture.</title>
        <authorList>
            <person name="Gilroy R."/>
            <person name="Ravi A."/>
            <person name="Getino M."/>
            <person name="Pursley I."/>
            <person name="Horton D.L."/>
            <person name="Alikhan N.F."/>
            <person name="Baker D."/>
            <person name="Gharbi K."/>
            <person name="Hall N."/>
            <person name="Watson M."/>
            <person name="Adriaenssens E.M."/>
            <person name="Foster-Nyarko E."/>
            <person name="Jarju S."/>
            <person name="Secka A."/>
            <person name="Antonio M."/>
            <person name="Oren A."/>
            <person name="Chaudhuri R.R."/>
            <person name="La Ragione R."/>
            <person name="Hildebrand F."/>
            <person name="Pallen M.J."/>
        </authorList>
    </citation>
    <scope>NUCLEOTIDE SEQUENCE</scope>
    <source>
        <strain evidence="2">CHK183-5548</strain>
    </source>
</reference>
<feature type="signal peptide" evidence="1">
    <location>
        <begin position="1"/>
        <end position="25"/>
    </location>
</feature>